<accession>A0ABU1WUY1</accession>
<dbReference type="SUPFAM" id="SSF54719">
    <property type="entry name" value="Fe,Mn superoxide dismutase (SOD), C-terminal domain"/>
    <property type="match status" value="1"/>
</dbReference>
<dbReference type="InterPro" id="IPR001763">
    <property type="entry name" value="Rhodanese-like_dom"/>
</dbReference>
<organism evidence="6 7">
    <name type="scientific">Hydrogenophaga palleronii</name>
    <dbReference type="NCBI Taxonomy" id="65655"/>
    <lineage>
        <taxon>Bacteria</taxon>
        <taxon>Pseudomonadati</taxon>
        <taxon>Pseudomonadota</taxon>
        <taxon>Betaproteobacteria</taxon>
        <taxon>Burkholderiales</taxon>
        <taxon>Comamonadaceae</taxon>
        <taxon>Hydrogenophaga</taxon>
    </lineage>
</organism>
<evidence type="ECO:0000259" key="5">
    <source>
        <dbReference type="PROSITE" id="PS50206"/>
    </source>
</evidence>
<dbReference type="PROSITE" id="PS50206">
    <property type="entry name" value="RHODANESE_3"/>
    <property type="match status" value="1"/>
</dbReference>
<keyword evidence="4 6" id="KW-0560">Oxidoreductase</keyword>
<dbReference type="InterPro" id="IPR019832">
    <property type="entry name" value="Mn/Fe_SOD_C"/>
</dbReference>
<dbReference type="Pfam" id="PF02777">
    <property type="entry name" value="Sod_Fe_C"/>
    <property type="match status" value="1"/>
</dbReference>
<name>A0ABU1WUY1_9BURK</name>
<evidence type="ECO:0000256" key="2">
    <source>
        <dbReference type="ARBA" id="ARBA00012682"/>
    </source>
</evidence>
<dbReference type="EMBL" id="JAVDWU010000017">
    <property type="protein sequence ID" value="MDR7153115.1"/>
    <property type="molecule type" value="Genomic_DNA"/>
</dbReference>
<dbReference type="PANTHER" id="PTHR11404:SF6">
    <property type="entry name" value="SUPEROXIDE DISMUTASE [MN], MITOCHONDRIAL"/>
    <property type="match status" value="1"/>
</dbReference>
<dbReference type="GO" id="GO:0004784">
    <property type="term" value="F:superoxide dismutase activity"/>
    <property type="evidence" value="ECO:0007669"/>
    <property type="project" value="UniProtKB-EC"/>
</dbReference>
<dbReference type="InterPro" id="IPR050265">
    <property type="entry name" value="Fe/Mn_Superoxide_Dismutase"/>
</dbReference>
<protein>
    <recommendedName>
        <fullName evidence="2">superoxide dismutase</fullName>
        <ecNumber evidence="2">1.15.1.1</ecNumber>
    </recommendedName>
</protein>
<evidence type="ECO:0000256" key="4">
    <source>
        <dbReference type="ARBA" id="ARBA00023002"/>
    </source>
</evidence>
<reference evidence="6 7" key="1">
    <citation type="submission" date="2023-07" db="EMBL/GenBank/DDBJ databases">
        <title>Sorghum-associated microbial communities from plants grown in Nebraska, USA.</title>
        <authorList>
            <person name="Schachtman D."/>
        </authorList>
    </citation>
    <scope>NUCLEOTIDE SEQUENCE [LARGE SCALE GENOMIC DNA]</scope>
    <source>
        <strain evidence="6 7">4249</strain>
    </source>
</reference>
<evidence type="ECO:0000256" key="3">
    <source>
        <dbReference type="ARBA" id="ARBA00022723"/>
    </source>
</evidence>
<dbReference type="InterPro" id="IPR036314">
    <property type="entry name" value="SOD_C_sf"/>
</dbReference>
<dbReference type="SUPFAM" id="SSF52821">
    <property type="entry name" value="Rhodanese/Cell cycle control phosphatase"/>
    <property type="match status" value="1"/>
</dbReference>
<dbReference type="InterPro" id="IPR036324">
    <property type="entry name" value="Mn/Fe_SOD_N_sf"/>
</dbReference>
<dbReference type="EC" id="1.15.1.1" evidence="2"/>
<proteinExistence type="inferred from homology"/>
<evidence type="ECO:0000256" key="1">
    <source>
        <dbReference type="ARBA" id="ARBA00008714"/>
    </source>
</evidence>
<comment type="similarity">
    <text evidence="1">Belongs to the iron/manganese superoxide dismutase family.</text>
</comment>
<dbReference type="PANTHER" id="PTHR11404">
    <property type="entry name" value="SUPEROXIDE DISMUTASE 2"/>
    <property type="match status" value="1"/>
</dbReference>
<evidence type="ECO:0000313" key="7">
    <source>
        <dbReference type="Proteomes" id="UP001265700"/>
    </source>
</evidence>
<dbReference type="SUPFAM" id="SSF46609">
    <property type="entry name" value="Fe,Mn superoxide dismutase (SOD), N-terminal domain"/>
    <property type="match status" value="1"/>
</dbReference>
<keyword evidence="3" id="KW-0479">Metal-binding</keyword>
<comment type="caution">
    <text evidence="6">The sequence shown here is derived from an EMBL/GenBank/DDBJ whole genome shotgun (WGS) entry which is preliminary data.</text>
</comment>
<dbReference type="Pfam" id="PF00581">
    <property type="entry name" value="Rhodanese"/>
    <property type="match status" value="1"/>
</dbReference>
<keyword evidence="7" id="KW-1185">Reference proteome</keyword>
<dbReference type="Proteomes" id="UP001265700">
    <property type="component" value="Unassembled WGS sequence"/>
</dbReference>
<evidence type="ECO:0000313" key="6">
    <source>
        <dbReference type="EMBL" id="MDR7153115.1"/>
    </source>
</evidence>
<dbReference type="Gene3D" id="3.40.250.10">
    <property type="entry name" value="Rhodanese-like domain"/>
    <property type="match status" value="1"/>
</dbReference>
<gene>
    <name evidence="6" type="ORF">J2W49_005095</name>
</gene>
<dbReference type="InterPro" id="IPR036873">
    <property type="entry name" value="Rhodanese-like_dom_sf"/>
</dbReference>
<dbReference type="RefSeq" id="WP_310322574.1">
    <property type="nucleotide sequence ID" value="NZ_JAVDWU010000017.1"/>
</dbReference>
<dbReference type="SMART" id="SM00450">
    <property type="entry name" value="RHOD"/>
    <property type="match status" value="1"/>
</dbReference>
<feature type="domain" description="Rhodanese" evidence="5">
    <location>
        <begin position="209"/>
        <end position="299"/>
    </location>
</feature>
<sequence>MDTHIQPLPFDPAALVGLSARLLQSHHQNNYGGTVKRLNAIRHQLAGTSFTNAPGFELNGLKREELIAANSMWLHELYFASLGGDGQTMAPACQLALSANFGSVERWREEFTACAKALGGGSGWMLLVFQPRDGTLVNQWAADHTHVLAGGVPILALDMYEHAYHLDFGAAASAYVDAFMANIDWAQVHARYQQAVHAASEPLGRTADDVGDALMVDVRRAGVYEQAATLIAGAQWRDPAAVGHWANELPADREVVVYCVYGHEVSRATALRLRSAGLNARYLRGGFEAWKAVGQPTQLKAEPS</sequence>
<dbReference type="Gene3D" id="3.55.40.20">
    <property type="entry name" value="Iron/manganese superoxide dismutase, C-terminal domain"/>
    <property type="match status" value="1"/>
</dbReference>